<dbReference type="PANTHER" id="PTHR30561">
    <property type="entry name" value="SMR FAMILY PROTON-DEPENDENT DRUG EFFLUX TRANSPORTER SUGE"/>
    <property type="match status" value="1"/>
</dbReference>
<dbReference type="EMBL" id="JBHRXV010000006">
    <property type="protein sequence ID" value="MFC3712600.1"/>
    <property type="molecule type" value="Genomic_DNA"/>
</dbReference>
<protein>
    <submittedName>
        <fullName evidence="13">EamA family transporter</fullName>
    </submittedName>
</protein>
<reference evidence="14" key="1">
    <citation type="journal article" date="2019" name="Int. J. Syst. Evol. Microbiol.">
        <title>The Global Catalogue of Microorganisms (GCM) 10K type strain sequencing project: providing services to taxonomists for standard genome sequencing and annotation.</title>
        <authorList>
            <consortium name="The Broad Institute Genomics Platform"/>
            <consortium name="The Broad Institute Genome Sequencing Center for Infectious Disease"/>
            <person name="Wu L."/>
            <person name="Ma J."/>
        </authorList>
    </citation>
    <scope>NUCLEOTIDE SEQUENCE [LARGE SCALE GENOMIC DNA]</scope>
    <source>
        <strain evidence="14">KCTC 42644</strain>
    </source>
</reference>
<comment type="subcellular location">
    <subcellularLocation>
        <location evidence="1">Cell membrane</location>
        <topology evidence="1">Multi-pass membrane protein</topology>
    </subcellularLocation>
</comment>
<keyword evidence="2" id="KW-1003">Cell membrane</keyword>
<sequence length="281" mass="29002">MAGSLTGTDLAYALILLSGAIHAVVNAILKSGKDKMAGRALIDGSSAVFAIPLAIMSPLPHGAWGWLIGSAAIHLLYLYALVRSFQIADFSAAYPIARGTAPALTALLAIGLMDEVPTPTEVAGIVAISTGVLAMSLGRHISRAALGWSLLTGVCIAAYTVVDANGVRAAPSALSYIGWSFMLLGFAIAAFFAWISGPGFVATVKDQWKPGVIAGMLSIITYGCALYAYRLAEATAPLAALRETSILFATLIAVFWLKEKVTPLRAAAALAIAAGAILILS</sequence>
<keyword evidence="6 11" id="KW-0812">Transmembrane</keyword>
<evidence type="ECO:0000313" key="14">
    <source>
        <dbReference type="Proteomes" id="UP001595615"/>
    </source>
</evidence>
<dbReference type="RefSeq" id="WP_380859808.1">
    <property type="nucleotide sequence ID" value="NZ_JBHRXV010000006.1"/>
</dbReference>
<keyword evidence="4" id="KW-0997">Cell inner membrane</keyword>
<keyword evidence="9" id="KW-0443">Lipid metabolism</keyword>
<organism evidence="13 14">
    <name type="scientific">Sphingoaurantiacus capsulatus</name>
    <dbReference type="NCBI Taxonomy" id="1771310"/>
    <lineage>
        <taxon>Bacteria</taxon>
        <taxon>Pseudomonadati</taxon>
        <taxon>Pseudomonadota</taxon>
        <taxon>Alphaproteobacteria</taxon>
        <taxon>Sphingomonadales</taxon>
        <taxon>Sphingosinicellaceae</taxon>
        <taxon>Sphingoaurantiacus</taxon>
    </lineage>
</organism>
<name>A0ABV7X8Y6_9SPHN</name>
<feature type="transmembrane region" description="Helical" evidence="11">
    <location>
        <begin position="12"/>
        <end position="29"/>
    </location>
</feature>
<gene>
    <name evidence="13" type="ORF">ACFOMD_08465</name>
</gene>
<proteinExistence type="predicted"/>
<feature type="transmembrane region" description="Helical" evidence="11">
    <location>
        <begin position="235"/>
        <end position="257"/>
    </location>
</feature>
<dbReference type="Gene3D" id="1.10.3730.20">
    <property type="match status" value="2"/>
</dbReference>
<evidence type="ECO:0000256" key="9">
    <source>
        <dbReference type="ARBA" id="ARBA00023098"/>
    </source>
</evidence>
<dbReference type="Pfam" id="PF00892">
    <property type="entry name" value="EamA"/>
    <property type="match status" value="1"/>
</dbReference>
<comment type="caution">
    <text evidence="13">The sequence shown here is derived from an EMBL/GenBank/DDBJ whole genome shotgun (WGS) entry which is preliminary data.</text>
</comment>
<evidence type="ECO:0000256" key="1">
    <source>
        <dbReference type="ARBA" id="ARBA00004651"/>
    </source>
</evidence>
<keyword evidence="10 11" id="KW-0472">Membrane</keyword>
<evidence type="ECO:0000256" key="7">
    <source>
        <dbReference type="ARBA" id="ARBA00022985"/>
    </source>
</evidence>
<evidence type="ECO:0000256" key="2">
    <source>
        <dbReference type="ARBA" id="ARBA00022475"/>
    </source>
</evidence>
<dbReference type="InterPro" id="IPR000390">
    <property type="entry name" value="Small_drug/metabolite_transptr"/>
</dbReference>
<evidence type="ECO:0000259" key="12">
    <source>
        <dbReference type="Pfam" id="PF00892"/>
    </source>
</evidence>
<evidence type="ECO:0000256" key="8">
    <source>
        <dbReference type="ARBA" id="ARBA00022989"/>
    </source>
</evidence>
<dbReference type="InterPro" id="IPR037185">
    <property type="entry name" value="EmrE-like"/>
</dbReference>
<dbReference type="PANTHER" id="PTHR30561:SF9">
    <property type="entry name" value="4-AMINO-4-DEOXY-L-ARABINOSE-PHOSPHOUNDECAPRENOL FLIPPASE SUBUNIT ARNF-RELATED"/>
    <property type="match status" value="1"/>
</dbReference>
<feature type="domain" description="EamA" evidence="12">
    <location>
        <begin position="146"/>
        <end position="280"/>
    </location>
</feature>
<feature type="transmembrane region" description="Helical" evidence="11">
    <location>
        <begin position="94"/>
        <end position="113"/>
    </location>
</feature>
<evidence type="ECO:0000256" key="4">
    <source>
        <dbReference type="ARBA" id="ARBA00022519"/>
    </source>
</evidence>
<evidence type="ECO:0000256" key="6">
    <source>
        <dbReference type="ARBA" id="ARBA00022692"/>
    </source>
</evidence>
<feature type="transmembrane region" description="Helical" evidence="11">
    <location>
        <begin position="174"/>
        <end position="196"/>
    </location>
</feature>
<feature type="transmembrane region" description="Helical" evidence="11">
    <location>
        <begin position="144"/>
        <end position="162"/>
    </location>
</feature>
<feature type="transmembrane region" description="Helical" evidence="11">
    <location>
        <begin position="264"/>
        <end position="280"/>
    </location>
</feature>
<feature type="transmembrane region" description="Helical" evidence="11">
    <location>
        <begin position="63"/>
        <end position="82"/>
    </location>
</feature>
<accession>A0ABV7X8Y6</accession>
<keyword evidence="14" id="KW-1185">Reference proteome</keyword>
<keyword evidence="3" id="KW-0444">Lipid biosynthesis</keyword>
<evidence type="ECO:0000256" key="3">
    <source>
        <dbReference type="ARBA" id="ARBA00022516"/>
    </source>
</evidence>
<evidence type="ECO:0000313" key="13">
    <source>
        <dbReference type="EMBL" id="MFC3712600.1"/>
    </source>
</evidence>
<dbReference type="Proteomes" id="UP001595615">
    <property type="component" value="Unassembled WGS sequence"/>
</dbReference>
<feature type="transmembrane region" description="Helical" evidence="11">
    <location>
        <begin position="208"/>
        <end position="229"/>
    </location>
</feature>
<dbReference type="SUPFAM" id="SSF103481">
    <property type="entry name" value="Multidrug resistance efflux transporter EmrE"/>
    <property type="match status" value="2"/>
</dbReference>
<evidence type="ECO:0000256" key="10">
    <source>
        <dbReference type="ARBA" id="ARBA00023136"/>
    </source>
</evidence>
<keyword evidence="8 11" id="KW-1133">Transmembrane helix</keyword>
<keyword evidence="5" id="KW-0441">Lipid A biosynthesis</keyword>
<feature type="transmembrane region" description="Helical" evidence="11">
    <location>
        <begin position="41"/>
        <end position="57"/>
    </location>
</feature>
<evidence type="ECO:0000256" key="11">
    <source>
        <dbReference type="SAM" id="Phobius"/>
    </source>
</evidence>
<evidence type="ECO:0000256" key="5">
    <source>
        <dbReference type="ARBA" id="ARBA00022556"/>
    </source>
</evidence>
<keyword evidence="7" id="KW-0448">Lipopolysaccharide biosynthesis</keyword>
<dbReference type="InterPro" id="IPR000620">
    <property type="entry name" value="EamA_dom"/>
</dbReference>